<accession>A0A6L7IUQ2</accession>
<keyword evidence="3 6" id="KW-0812">Transmembrane</keyword>
<evidence type="ECO:0000256" key="3">
    <source>
        <dbReference type="ARBA" id="ARBA00022692"/>
    </source>
</evidence>
<dbReference type="Pfam" id="PF02361">
    <property type="entry name" value="CbiQ"/>
    <property type="match status" value="1"/>
</dbReference>
<dbReference type="RefSeq" id="WP_160943114.1">
    <property type="nucleotide sequence ID" value="NZ_CP063310.1"/>
</dbReference>
<keyword evidence="5" id="KW-0472">Membrane</keyword>
<keyword evidence="4" id="KW-1133">Transmembrane helix</keyword>
<proteinExistence type="predicted"/>
<dbReference type="Proteomes" id="UP000478463">
    <property type="component" value="Chromosome"/>
</dbReference>
<dbReference type="KEGG" id="egd:GS424_005265"/>
<evidence type="ECO:0000256" key="2">
    <source>
        <dbReference type="ARBA" id="ARBA00022475"/>
    </source>
</evidence>
<organism evidence="6 7">
    <name type="scientific">Eggerthella guodeyinii</name>
    <dbReference type="NCBI Taxonomy" id="2690837"/>
    <lineage>
        <taxon>Bacteria</taxon>
        <taxon>Bacillati</taxon>
        <taxon>Actinomycetota</taxon>
        <taxon>Coriobacteriia</taxon>
        <taxon>Eggerthellales</taxon>
        <taxon>Eggerthellaceae</taxon>
        <taxon>Eggerthella</taxon>
    </lineage>
</organism>
<evidence type="ECO:0000313" key="6">
    <source>
        <dbReference type="EMBL" id="QOS69256.1"/>
    </source>
</evidence>
<evidence type="ECO:0000256" key="1">
    <source>
        <dbReference type="ARBA" id="ARBA00004141"/>
    </source>
</evidence>
<dbReference type="AlphaFoldDB" id="A0A6L7IUQ2"/>
<evidence type="ECO:0000256" key="4">
    <source>
        <dbReference type="ARBA" id="ARBA00022989"/>
    </source>
</evidence>
<comment type="subcellular location">
    <subcellularLocation>
        <location evidence="1">Membrane</location>
        <topology evidence="1">Multi-pass membrane protein</topology>
    </subcellularLocation>
</comment>
<reference evidence="6 7" key="1">
    <citation type="submission" date="2020-10" db="EMBL/GenBank/DDBJ databases">
        <title>Eggerthella sp. nov., isolated from human feces.</title>
        <authorList>
            <person name="Yajun G."/>
        </authorList>
    </citation>
    <scope>NUCLEOTIDE SEQUENCE [LARGE SCALE GENOMIC DNA]</scope>
    <source>
        <strain evidence="6 7">HF-1101</strain>
    </source>
</reference>
<dbReference type="CDD" id="cd16914">
    <property type="entry name" value="EcfT"/>
    <property type="match status" value="1"/>
</dbReference>
<gene>
    <name evidence="6" type="ORF">GS424_005265</name>
</gene>
<dbReference type="GO" id="GO:0005886">
    <property type="term" value="C:plasma membrane"/>
    <property type="evidence" value="ECO:0007669"/>
    <property type="project" value="UniProtKB-ARBA"/>
</dbReference>
<evidence type="ECO:0000256" key="5">
    <source>
        <dbReference type="ARBA" id="ARBA00023136"/>
    </source>
</evidence>
<keyword evidence="2" id="KW-1003">Cell membrane</keyword>
<dbReference type="InterPro" id="IPR051611">
    <property type="entry name" value="ECF_transporter_component"/>
</dbReference>
<evidence type="ECO:0000313" key="7">
    <source>
        <dbReference type="Proteomes" id="UP000478463"/>
    </source>
</evidence>
<dbReference type="InterPro" id="IPR003339">
    <property type="entry name" value="ABC/ECF_trnsptr_transmembrane"/>
</dbReference>
<dbReference type="PANTHER" id="PTHR34857">
    <property type="entry name" value="SLL0384 PROTEIN"/>
    <property type="match status" value="1"/>
</dbReference>
<protein>
    <submittedName>
        <fullName evidence="6">Energy-coupling factor transporter transmembrane protein EcfT</fullName>
    </submittedName>
</protein>
<name>A0A6L7IUQ2_9ACTN</name>
<dbReference type="PANTHER" id="PTHR34857:SF2">
    <property type="entry name" value="SLL0384 PROTEIN"/>
    <property type="match status" value="1"/>
</dbReference>
<sequence length="252" mass="25711">MFVQSGSRARRIGAEAFRADPRSFLACIVLSVAAVVFVRGEVGLACVFAAALTANAALGNGRYTLSLLAAYAVLLGVAWAGAQMLADNPANALGLSLGSMGSLGRRMLVPFSFAAGLAAQPTGSLLAALRALHLPKAAGIALAVLLRFLPTIGEEYRAIRRSQKFRGVGLGIANTLAHLPSTLECIVVPLVIRTTRISDELSASITVRGVRFGGETVSYRPVGFSARDAAVVVGFAAACAAAAALSASGVGA</sequence>
<dbReference type="EMBL" id="CP063310">
    <property type="protein sequence ID" value="QOS69256.1"/>
    <property type="molecule type" value="Genomic_DNA"/>
</dbReference>